<name>X0THG1_9ZZZZ</name>
<evidence type="ECO:0008006" key="2">
    <source>
        <dbReference type="Google" id="ProtNLM"/>
    </source>
</evidence>
<proteinExistence type="predicted"/>
<feature type="non-terminal residue" evidence="1">
    <location>
        <position position="1"/>
    </location>
</feature>
<evidence type="ECO:0000313" key="1">
    <source>
        <dbReference type="EMBL" id="GAF75520.1"/>
    </source>
</evidence>
<gene>
    <name evidence="1" type="ORF">S01H1_13395</name>
</gene>
<organism evidence="1">
    <name type="scientific">marine sediment metagenome</name>
    <dbReference type="NCBI Taxonomy" id="412755"/>
    <lineage>
        <taxon>unclassified sequences</taxon>
        <taxon>metagenomes</taxon>
        <taxon>ecological metagenomes</taxon>
    </lineage>
</organism>
<dbReference type="AlphaFoldDB" id="X0THG1"/>
<sequence length="51" mass="5515">LRAIDAVLASLFPGSVAVGHRDLSVDLNGDGVISKNEWMKQCPCFDVKTQL</sequence>
<reference evidence="1" key="1">
    <citation type="journal article" date="2014" name="Front. Microbiol.">
        <title>High frequency of phylogenetically diverse reductive dehalogenase-homologous genes in deep subseafloor sedimentary metagenomes.</title>
        <authorList>
            <person name="Kawai M."/>
            <person name="Futagami T."/>
            <person name="Toyoda A."/>
            <person name="Takaki Y."/>
            <person name="Nishi S."/>
            <person name="Hori S."/>
            <person name="Arai W."/>
            <person name="Tsubouchi T."/>
            <person name="Morono Y."/>
            <person name="Uchiyama I."/>
            <person name="Ito T."/>
            <person name="Fujiyama A."/>
            <person name="Inagaki F."/>
            <person name="Takami H."/>
        </authorList>
    </citation>
    <scope>NUCLEOTIDE SEQUENCE</scope>
    <source>
        <strain evidence="1">Expedition CK06-06</strain>
    </source>
</reference>
<dbReference type="EMBL" id="BARS01006912">
    <property type="protein sequence ID" value="GAF75520.1"/>
    <property type="molecule type" value="Genomic_DNA"/>
</dbReference>
<protein>
    <recommendedName>
        <fullName evidence="2">EF-hand domain-containing protein</fullName>
    </recommendedName>
</protein>
<dbReference type="InterPro" id="IPR018247">
    <property type="entry name" value="EF_Hand_1_Ca_BS"/>
</dbReference>
<accession>X0THG1</accession>
<comment type="caution">
    <text evidence="1">The sequence shown here is derived from an EMBL/GenBank/DDBJ whole genome shotgun (WGS) entry which is preliminary data.</text>
</comment>
<dbReference type="PROSITE" id="PS00018">
    <property type="entry name" value="EF_HAND_1"/>
    <property type="match status" value="1"/>
</dbReference>